<dbReference type="InterPro" id="IPR025857">
    <property type="entry name" value="MacB_PCD"/>
</dbReference>
<accession>A0A9D6V637</accession>
<reference evidence="9" key="1">
    <citation type="submission" date="2020-07" db="EMBL/GenBank/DDBJ databases">
        <title>Huge and variable diversity of episymbiotic CPR bacteria and DPANN archaea in groundwater ecosystems.</title>
        <authorList>
            <person name="He C.Y."/>
            <person name="Keren R."/>
            <person name="Whittaker M."/>
            <person name="Farag I.F."/>
            <person name="Doudna J."/>
            <person name="Cate J.H.D."/>
            <person name="Banfield J.F."/>
        </authorList>
    </citation>
    <scope>NUCLEOTIDE SEQUENCE</scope>
    <source>
        <strain evidence="9">NC_groundwater_1664_Pr3_B-0.1um_52_9</strain>
    </source>
</reference>
<evidence type="ECO:0000259" key="8">
    <source>
        <dbReference type="Pfam" id="PF12704"/>
    </source>
</evidence>
<dbReference type="AlphaFoldDB" id="A0A9D6V637"/>
<feature type="transmembrane region" description="Helical" evidence="6">
    <location>
        <begin position="353"/>
        <end position="374"/>
    </location>
</feature>
<evidence type="ECO:0000256" key="6">
    <source>
        <dbReference type="SAM" id="Phobius"/>
    </source>
</evidence>
<evidence type="ECO:0000259" key="7">
    <source>
        <dbReference type="Pfam" id="PF02687"/>
    </source>
</evidence>
<feature type="transmembrane region" description="Helical" evidence="6">
    <location>
        <begin position="261"/>
        <end position="286"/>
    </location>
</feature>
<keyword evidence="2" id="KW-1003">Cell membrane</keyword>
<feature type="transmembrane region" description="Helical" evidence="6">
    <location>
        <begin position="20"/>
        <end position="41"/>
    </location>
</feature>
<protein>
    <submittedName>
        <fullName evidence="9">ABC transporter permease</fullName>
    </submittedName>
</protein>
<proteinExistence type="predicted"/>
<keyword evidence="3 6" id="KW-0812">Transmembrane</keyword>
<evidence type="ECO:0000256" key="4">
    <source>
        <dbReference type="ARBA" id="ARBA00022989"/>
    </source>
</evidence>
<gene>
    <name evidence="9" type="ORF">HY912_22410</name>
</gene>
<keyword evidence="4 6" id="KW-1133">Transmembrane helix</keyword>
<feature type="domain" description="ABC3 transporter permease C-terminal" evidence="7">
    <location>
        <begin position="266"/>
        <end position="380"/>
    </location>
</feature>
<evidence type="ECO:0000256" key="1">
    <source>
        <dbReference type="ARBA" id="ARBA00004651"/>
    </source>
</evidence>
<evidence type="ECO:0000256" key="2">
    <source>
        <dbReference type="ARBA" id="ARBA00022475"/>
    </source>
</evidence>
<evidence type="ECO:0000313" key="10">
    <source>
        <dbReference type="Proteomes" id="UP000807825"/>
    </source>
</evidence>
<evidence type="ECO:0000313" key="9">
    <source>
        <dbReference type="EMBL" id="MBI5252257.1"/>
    </source>
</evidence>
<name>A0A9D6V637_9BACT</name>
<sequence>MRLLPFDYAVRNLGRSRTRLVLTIMASALVVLLVLTAAAFVRGMANSLVNKSAGNNVILMAAGSEESLERSQIPGSTAGIVAASLPGIKNRFGVTYVSPEIHAAIIVKDDKEGSRSWHAVVRGFLPEASLVHPRASVIQGRMPKPGKDEIMVGGLAAEMMGVPDSRVAIGQSLWFDNRRWNVVGRFTARGTVLDCEIWVPLTDLQVATKRETVSCLVVTLDDAEFADVDAFTKQRFDLGLTAISETDYYASIMKFYQPVHAMVWTTAFLIGLTGLFGGLNTMYAAFAARVRELGMLQSLGFPRRAIMISIIQESLLTSATGTLIGSMLGMLLLNGRAVKFSMGVFQLVVDYRVLLLGVAAGLIMGVLGAMPPAWRCLRLPIIEALKAS</sequence>
<dbReference type="GO" id="GO:0005886">
    <property type="term" value="C:plasma membrane"/>
    <property type="evidence" value="ECO:0007669"/>
    <property type="project" value="UniProtKB-SubCell"/>
</dbReference>
<keyword evidence="5 6" id="KW-0472">Membrane</keyword>
<organism evidence="9 10">
    <name type="scientific">Desulfomonile tiedjei</name>
    <dbReference type="NCBI Taxonomy" id="2358"/>
    <lineage>
        <taxon>Bacteria</taxon>
        <taxon>Pseudomonadati</taxon>
        <taxon>Thermodesulfobacteriota</taxon>
        <taxon>Desulfomonilia</taxon>
        <taxon>Desulfomonilales</taxon>
        <taxon>Desulfomonilaceae</taxon>
        <taxon>Desulfomonile</taxon>
    </lineage>
</organism>
<evidence type="ECO:0000256" key="5">
    <source>
        <dbReference type="ARBA" id="ARBA00023136"/>
    </source>
</evidence>
<dbReference type="PANTHER" id="PTHR43738">
    <property type="entry name" value="ABC TRANSPORTER, MEMBRANE PROTEIN"/>
    <property type="match status" value="1"/>
</dbReference>
<dbReference type="EMBL" id="JACRDE010000583">
    <property type="protein sequence ID" value="MBI5252257.1"/>
    <property type="molecule type" value="Genomic_DNA"/>
</dbReference>
<dbReference type="InterPro" id="IPR003838">
    <property type="entry name" value="ABC3_permease_C"/>
</dbReference>
<dbReference type="Pfam" id="PF12704">
    <property type="entry name" value="MacB_PCD"/>
    <property type="match status" value="1"/>
</dbReference>
<feature type="domain" description="MacB-like periplasmic core" evidence="8">
    <location>
        <begin position="21"/>
        <end position="224"/>
    </location>
</feature>
<dbReference type="Pfam" id="PF02687">
    <property type="entry name" value="FtsX"/>
    <property type="match status" value="1"/>
</dbReference>
<feature type="transmembrane region" description="Helical" evidence="6">
    <location>
        <begin position="306"/>
        <end position="333"/>
    </location>
</feature>
<dbReference type="PANTHER" id="PTHR43738:SF3">
    <property type="entry name" value="ABC TRANSPORTER PERMEASE"/>
    <property type="match status" value="1"/>
</dbReference>
<comment type="subcellular location">
    <subcellularLocation>
        <location evidence="1">Cell membrane</location>
        <topology evidence="1">Multi-pass membrane protein</topology>
    </subcellularLocation>
</comment>
<dbReference type="InterPro" id="IPR051125">
    <property type="entry name" value="ABC-4/HrtB_transporter"/>
</dbReference>
<comment type="caution">
    <text evidence="9">The sequence shown here is derived from an EMBL/GenBank/DDBJ whole genome shotgun (WGS) entry which is preliminary data.</text>
</comment>
<evidence type="ECO:0000256" key="3">
    <source>
        <dbReference type="ARBA" id="ARBA00022692"/>
    </source>
</evidence>
<dbReference type="Proteomes" id="UP000807825">
    <property type="component" value="Unassembled WGS sequence"/>
</dbReference>